<dbReference type="EMBL" id="FNND01000002">
    <property type="protein sequence ID" value="SDW53624.1"/>
    <property type="molecule type" value="Genomic_DNA"/>
</dbReference>
<name>A0A1H2UDS5_9FLAO</name>
<gene>
    <name evidence="2" type="ORF">SAMN05444420_102478</name>
</gene>
<proteinExistence type="inferred from homology"/>
<comment type="caution">
    <text evidence="2">The sequence shown here is derived from an EMBL/GenBank/DDBJ whole genome shotgun (WGS) entry which is preliminary data.</text>
</comment>
<protein>
    <recommendedName>
        <fullName evidence="1">UPF0246 protein SAMN05444420_102478</fullName>
    </recommendedName>
</protein>
<dbReference type="HAMAP" id="MF_00652">
    <property type="entry name" value="UPF0246"/>
    <property type="match status" value="1"/>
</dbReference>
<dbReference type="NCBIfam" id="NF002542">
    <property type="entry name" value="PRK02101.1-3"/>
    <property type="match status" value="1"/>
</dbReference>
<dbReference type="InterPro" id="IPR005583">
    <property type="entry name" value="YaaA"/>
</dbReference>
<sequence length="253" mass="28717">MKIVISPAKRMDCHSPYPAIVPSQAIFQSEILQVYKVLKELPPATLAELMDISPRLADVSWQYHQALSLPFTQKNARPAIYTYHGDVYEGLDVLSLSQEEVFRLQGSLRILSGLYGILKPLDLIAPYRLEMGIKLAVAGQANLYDFWRKKITHALNEELEEGETLVHLASDEYFKVIDTQALKAKVIHVAFKSWRGDTLKTIVLYTKQGRGLMARYIAQEQITDPEDLKGFHLGGYQYAEDLSNENEMVFVRG</sequence>
<keyword evidence="3" id="KW-1185">Reference proteome</keyword>
<comment type="similarity">
    <text evidence="1">Belongs to the UPF0246 family.</text>
</comment>
<evidence type="ECO:0000313" key="2">
    <source>
        <dbReference type="EMBL" id="SDW53624.1"/>
    </source>
</evidence>
<dbReference type="Pfam" id="PF03883">
    <property type="entry name" value="H2O2_YaaD"/>
    <property type="match status" value="1"/>
</dbReference>
<evidence type="ECO:0000313" key="3">
    <source>
        <dbReference type="Proteomes" id="UP000182771"/>
    </source>
</evidence>
<dbReference type="OrthoDB" id="9777133at2"/>
<dbReference type="AlphaFoldDB" id="A0A1H2UDS5"/>
<dbReference type="GO" id="GO:0005829">
    <property type="term" value="C:cytosol"/>
    <property type="evidence" value="ECO:0007669"/>
    <property type="project" value="TreeGrafter"/>
</dbReference>
<dbReference type="GeneID" id="85016567"/>
<organism evidence="2 3">
    <name type="scientific">Capnocytophaga granulosa</name>
    <dbReference type="NCBI Taxonomy" id="45242"/>
    <lineage>
        <taxon>Bacteria</taxon>
        <taxon>Pseudomonadati</taxon>
        <taxon>Bacteroidota</taxon>
        <taxon>Flavobacteriia</taxon>
        <taxon>Flavobacteriales</taxon>
        <taxon>Flavobacteriaceae</taxon>
        <taxon>Capnocytophaga</taxon>
    </lineage>
</organism>
<dbReference type="RefSeq" id="WP_016419964.1">
    <property type="nucleotide sequence ID" value="NZ_FNND01000002.1"/>
</dbReference>
<accession>A0A1H2UDS5</accession>
<dbReference type="PANTHER" id="PTHR30283:SF4">
    <property type="entry name" value="PEROXIDE STRESS RESISTANCE PROTEIN YAAA"/>
    <property type="match status" value="1"/>
</dbReference>
<dbReference type="PANTHER" id="PTHR30283">
    <property type="entry name" value="PEROXIDE STRESS RESPONSE PROTEIN YAAA"/>
    <property type="match status" value="1"/>
</dbReference>
<evidence type="ECO:0000256" key="1">
    <source>
        <dbReference type="HAMAP-Rule" id="MF_00652"/>
    </source>
</evidence>
<dbReference type="GO" id="GO:0033194">
    <property type="term" value="P:response to hydroperoxide"/>
    <property type="evidence" value="ECO:0007669"/>
    <property type="project" value="TreeGrafter"/>
</dbReference>
<reference evidence="2 3" key="1">
    <citation type="submission" date="2016-10" db="EMBL/GenBank/DDBJ databases">
        <authorList>
            <person name="Varghese N."/>
            <person name="Submissions S."/>
        </authorList>
    </citation>
    <scope>NUCLEOTIDE SEQUENCE [LARGE SCALE GENOMIC DNA]</scope>
    <source>
        <strain evidence="2 3">DSM 11449</strain>
    </source>
</reference>
<dbReference type="Proteomes" id="UP000182771">
    <property type="component" value="Unassembled WGS sequence"/>
</dbReference>